<name>A0A840IU26_9PSEU</name>
<evidence type="ECO:0000256" key="2">
    <source>
        <dbReference type="SAM" id="Phobius"/>
    </source>
</evidence>
<feature type="compositionally biased region" description="Basic and acidic residues" evidence="1">
    <location>
        <begin position="1"/>
        <end position="15"/>
    </location>
</feature>
<feature type="transmembrane region" description="Helical" evidence="2">
    <location>
        <begin position="101"/>
        <end position="131"/>
    </location>
</feature>
<keyword evidence="2" id="KW-0812">Transmembrane</keyword>
<sequence>MSTPDDREQPQRPEHPGQGGQYPQYPGGSSGSFVAPPPGAGYGQPTAAPRNGFGITALVLGILALVFCWTVIGGIVLGVIALVLGILGVKRANRREATNKGVAVSGIVTGSIGLVIGALFAIVFGSIFAIFGNQIGDLQDCVQQAGGDQAKVQQCQQQFSDDVQQQR</sequence>
<dbReference type="AlphaFoldDB" id="A0A840IU26"/>
<dbReference type="Pfam" id="PF13828">
    <property type="entry name" value="DUF4190"/>
    <property type="match status" value="1"/>
</dbReference>
<keyword evidence="2" id="KW-0472">Membrane</keyword>
<dbReference type="RefSeq" id="WP_184779597.1">
    <property type="nucleotide sequence ID" value="NZ_JACHMG010000001.1"/>
</dbReference>
<keyword evidence="2" id="KW-1133">Transmembrane helix</keyword>
<keyword evidence="5" id="KW-1185">Reference proteome</keyword>
<reference evidence="4 5" key="1">
    <citation type="submission" date="2020-08" db="EMBL/GenBank/DDBJ databases">
        <title>Sequencing the genomes of 1000 actinobacteria strains.</title>
        <authorList>
            <person name="Klenk H.-P."/>
        </authorList>
    </citation>
    <scope>NUCLEOTIDE SEQUENCE [LARGE SCALE GENOMIC DNA]</scope>
    <source>
        <strain evidence="4 5">DSM 45859</strain>
    </source>
</reference>
<feature type="domain" description="DUF4190" evidence="3">
    <location>
        <begin position="54"/>
        <end position="119"/>
    </location>
</feature>
<evidence type="ECO:0000259" key="3">
    <source>
        <dbReference type="Pfam" id="PF13828"/>
    </source>
</evidence>
<dbReference type="EMBL" id="JACHMG010000001">
    <property type="protein sequence ID" value="MBB4684484.1"/>
    <property type="molecule type" value="Genomic_DNA"/>
</dbReference>
<proteinExistence type="predicted"/>
<comment type="caution">
    <text evidence="4">The sequence shown here is derived from an EMBL/GenBank/DDBJ whole genome shotgun (WGS) entry which is preliminary data.</text>
</comment>
<protein>
    <recommendedName>
        <fullName evidence="3">DUF4190 domain-containing protein</fullName>
    </recommendedName>
</protein>
<organism evidence="4 5">
    <name type="scientific">Amycolatopsis jiangsuensis</name>
    <dbReference type="NCBI Taxonomy" id="1181879"/>
    <lineage>
        <taxon>Bacteria</taxon>
        <taxon>Bacillati</taxon>
        <taxon>Actinomycetota</taxon>
        <taxon>Actinomycetes</taxon>
        <taxon>Pseudonocardiales</taxon>
        <taxon>Pseudonocardiaceae</taxon>
        <taxon>Amycolatopsis</taxon>
    </lineage>
</organism>
<dbReference type="InterPro" id="IPR025241">
    <property type="entry name" value="DUF4190"/>
</dbReference>
<dbReference type="Proteomes" id="UP000581769">
    <property type="component" value="Unassembled WGS sequence"/>
</dbReference>
<gene>
    <name evidence="4" type="ORF">BJY18_001969</name>
</gene>
<feature type="region of interest" description="Disordered" evidence="1">
    <location>
        <begin position="1"/>
        <end position="29"/>
    </location>
</feature>
<evidence type="ECO:0000313" key="5">
    <source>
        <dbReference type="Proteomes" id="UP000581769"/>
    </source>
</evidence>
<evidence type="ECO:0000313" key="4">
    <source>
        <dbReference type="EMBL" id="MBB4684484.1"/>
    </source>
</evidence>
<accession>A0A840IU26</accession>
<feature type="transmembrane region" description="Helical" evidence="2">
    <location>
        <begin position="58"/>
        <end position="89"/>
    </location>
</feature>
<evidence type="ECO:0000256" key="1">
    <source>
        <dbReference type="SAM" id="MobiDB-lite"/>
    </source>
</evidence>